<protein>
    <submittedName>
        <fullName evidence="1">Uncharacterized protein</fullName>
    </submittedName>
</protein>
<reference evidence="1 2" key="1">
    <citation type="submission" date="2023-10" db="EMBL/GenBank/DDBJ databases">
        <title>Two novel species belonging to the OM43/NOR5 clade.</title>
        <authorList>
            <person name="Park M."/>
        </authorList>
    </citation>
    <scope>NUCLEOTIDE SEQUENCE [LARGE SCALE GENOMIC DNA]</scope>
    <source>
        <strain evidence="1 2">IMCC43200</strain>
    </source>
</reference>
<dbReference type="RefSeq" id="WP_407348337.1">
    <property type="nucleotide sequence ID" value="NZ_CP136864.1"/>
</dbReference>
<gene>
    <name evidence="1" type="ORF">R0135_00655</name>
</gene>
<sequence>MHKIQVIKTFASEVSASLNKQGIKLGTVLLILITVVPFSQMSAAETSVQFAGFSYISDYQDIDQLFPLSNKANRGGAASRGAIDAELGNRLKSVSPSGYRLDVDVLAKPNADAIVTSLALTREVVLVEKIDENYKLLIQLSASALFVDFESMQILKEQPINVQFVDAKPEPYTDREIEQAVERLYFNPGKIDLLGQYIAALNGYSPKRNYSNTIRVGDVIVDDSVSEFLPEYLQAQGSLEAMLAQSIGKSLVEHHNVSLLPFKKGYAIGNKMSMRFADGKVFSLAIPEPDFELSIQLEAIKKVLFSDTAAGQTWVYGVLSSFEVIEPLSQKTYAKFSFKNGVTKVVPRSQRHWEDWPPFEESIRAGYSKLSLALVSPTKQFSKRHLGGGKEIDQLKSFMGVLDKCK</sequence>
<name>A0ABZ0I3T1_9GAMM</name>
<dbReference type="Proteomes" id="UP001626537">
    <property type="component" value="Chromosome"/>
</dbReference>
<evidence type="ECO:0000313" key="2">
    <source>
        <dbReference type="Proteomes" id="UP001626537"/>
    </source>
</evidence>
<dbReference type="EMBL" id="CP136864">
    <property type="protein sequence ID" value="WOJ93693.1"/>
    <property type="molecule type" value="Genomic_DNA"/>
</dbReference>
<accession>A0ABZ0I3T1</accession>
<keyword evidence="2" id="KW-1185">Reference proteome</keyword>
<organism evidence="1 2">
    <name type="scientific">Congregibacter variabilis</name>
    <dbReference type="NCBI Taxonomy" id="3081200"/>
    <lineage>
        <taxon>Bacteria</taxon>
        <taxon>Pseudomonadati</taxon>
        <taxon>Pseudomonadota</taxon>
        <taxon>Gammaproteobacteria</taxon>
        <taxon>Cellvibrionales</taxon>
        <taxon>Halieaceae</taxon>
        <taxon>Congregibacter</taxon>
    </lineage>
</organism>
<evidence type="ECO:0000313" key="1">
    <source>
        <dbReference type="EMBL" id="WOJ93693.1"/>
    </source>
</evidence>
<proteinExistence type="predicted"/>